<dbReference type="Proteomes" id="UP001054902">
    <property type="component" value="Unassembled WGS sequence"/>
</dbReference>
<sequence length="1070" mass="119264">MQHTYLRYECADAFSLTTSAATTSTSTTSPLAFLSSTAKSQSTLLTTSGSQILGFNLRTNEPFLKIAHRELLSGGLGTGKALNSNEVLCIATTKMNSEHKVASGWKDGSIRIFDLTKEDIKGAKDNNIELAHSLIFPQSQDHDEYVSREPLLLKGHAGSPITCMTFNDEGTTTTLASGSSDGTIILWDILNETGLFRLIGHSAPISDISFVPKTEELGSFNGLISSSYDGLVKVWDLDAQCCVQTIANHGGQVLCSTVLALPSSEDSENSTDSKRCRLVTGCVDGKVRMYSIHKSNRMKMEGDMDITETDNGEADDMCSFMGLLQTPQNVATSNEKIAALQFHPSGNYFGYIRNNAKSIDVYAVRSEADTVQKKKRRLRRKREKENKSSKEPEVKKGKKRGILDDEEDEEIESEENINQETIKDLEQIQATDEYEYIATVRASHKIKAFKFTPYLEKKGGIRIVCALGTNALEVHSIAKEGEEKDAQFKSSVVSSIDMYGHPTGIRSIATSSDDVLACTVSKNIAKVWNVKSRSCLRSLPLTSVSSKKQGSYGLCSVFLPGDTHVVIGTREGYLLIVDIASGDVVFTEKAHDKEIWSIDVKKPSSFNEDESIAIVTGSADKMVKFWEVESQGDDSDDEEESSHPGQPMLVHTRTLESNDDVVAVRYSYSHEKRMVFVSTLDCQIKVFFDDSLKFFLSLYGHTLPALALDASDDDAILASGGADKSIKIWGLDFGDTHRTLYGHTDSITDLKFVKKTHNFFTSSKDGSIRYWDGDRFEQILLLNGHMSEINCLAISKTGAYLLSGSMDRQVRVWERTRDMVFLEEEKERELEEMFDKVDNNGDEDGTAKIMRRRRQEEAQEEDEDDENEPQSEAAVKRSVLSVAAGDRIMEALERADQEMKDATSFRKSQEGKGANAKKRMPNPLLLGMEPPQYVLWVLRSVKSAELEQSLLVLPLNHMERLIYYLILLLRNGQGVELCSRTAVFLVKTHQSQLVGHERMSIPLRELRRLLKIRLAEARDTIGYNLAAIRIIAKVAEENKNRYHVPDDAPKDVFKGLGLGSQLSEELQRNK</sequence>
<feature type="repeat" description="WD" evidence="4">
    <location>
        <begin position="198"/>
        <end position="245"/>
    </location>
</feature>
<evidence type="ECO:0000256" key="3">
    <source>
        <dbReference type="ARBA" id="ARBA00038229"/>
    </source>
</evidence>
<accession>A0AAD3CJP7</accession>
<feature type="domain" description="Small-subunit processome Utp12" evidence="6">
    <location>
        <begin position="932"/>
        <end position="1031"/>
    </location>
</feature>
<feature type="region of interest" description="Disordered" evidence="5">
    <location>
        <begin position="372"/>
        <end position="420"/>
    </location>
</feature>
<dbReference type="GO" id="GO:0030490">
    <property type="term" value="P:maturation of SSU-rRNA"/>
    <property type="evidence" value="ECO:0007669"/>
    <property type="project" value="TreeGrafter"/>
</dbReference>
<evidence type="ECO:0000256" key="5">
    <source>
        <dbReference type="SAM" id="MobiDB-lite"/>
    </source>
</evidence>
<dbReference type="PRINTS" id="PR00320">
    <property type="entry name" value="GPROTEINBRPT"/>
</dbReference>
<dbReference type="InterPro" id="IPR001680">
    <property type="entry name" value="WD40_rpt"/>
</dbReference>
<dbReference type="FunFam" id="2.130.10.10:FF:000157">
    <property type="entry name" value="WD repeat domain 3"/>
    <property type="match status" value="1"/>
</dbReference>
<dbReference type="PROSITE" id="PS00678">
    <property type="entry name" value="WD_REPEATS_1"/>
    <property type="match status" value="2"/>
</dbReference>
<reference evidence="7 8" key="1">
    <citation type="journal article" date="2021" name="Sci. Rep.">
        <title>The genome of the diatom Chaetoceros tenuissimus carries an ancient integrated fragment of an extant virus.</title>
        <authorList>
            <person name="Hongo Y."/>
            <person name="Kimura K."/>
            <person name="Takaki Y."/>
            <person name="Yoshida Y."/>
            <person name="Baba S."/>
            <person name="Kobayashi G."/>
            <person name="Nagasaki K."/>
            <person name="Hano T."/>
            <person name="Tomaru Y."/>
        </authorList>
    </citation>
    <scope>NUCLEOTIDE SEQUENCE [LARGE SCALE GENOMIC DNA]</scope>
    <source>
        <strain evidence="7 8">NIES-3715</strain>
    </source>
</reference>
<dbReference type="Pfam" id="PF00400">
    <property type="entry name" value="WD40"/>
    <property type="match status" value="2"/>
</dbReference>
<dbReference type="InterPro" id="IPR015943">
    <property type="entry name" value="WD40/YVTN_repeat-like_dom_sf"/>
</dbReference>
<dbReference type="InterPro" id="IPR036322">
    <property type="entry name" value="WD40_repeat_dom_sf"/>
</dbReference>
<dbReference type="PROSITE" id="PS50294">
    <property type="entry name" value="WD_REPEATS_REGION"/>
    <property type="match status" value="4"/>
</dbReference>
<feature type="repeat" description="WD" evidence="4">
    <location>
        <begin position="161"/>
        <end position="189"/>
    </location>
</feature>
<evidence type="ECO:0000256" key="1">
    <source>
        <dbReference type="ARBA" id="ARBA00022574"/>
    </source>
</evidence>
<proteinExistence type="inferred from homology"/>
<dbReference type="Pfam" id="PF25172">
    <property type="entry name" value="Beta-prop_WDR3_2nd"/>
    <property type="match status" value="1"/>
</dbReference>
<evidence type="ECO:0000313" key="7">
    <source>
        <dbReference type="EMBL" id="GFH46116.1"/>
    </source>
</evidence>
<comment type="similarity">
    <text evidence="3">Belongs to the WD repeat WDR3/UTP12 family.</text>
</comment>
<name>A0AAD3CJP7_9STRA</name>
<dbReference type="PANTHER" id="PTHR19853">
    <property type="entry name" value="WD REPEAT CONTAINING PROTEIN 3 WDR3"/>
    <property type="match status" value="1"/>
</dbReference>
<organism evidence="7 8">
    <name type="scientific">Chaetoceros tenuissimus</name>
    <dbReference type="NCBI Taxonomy" id="426638"/>
    <lineage>
        <taxon>Eukaryota</taxon>
        <taxon>Sar</taxon>
        <taxon>Stramenopiles</taxon>
        <taxon>Ochrophyta</taxon>
        <taxon>Bacillariophyta</taxon>
        <taxon>Coscinodiscophyceae</taxon>
        <taxon>Chaetocerotophycidae</taxon>
        <taxon>Chaetocerotales</taxon>
        <taxon>Chaetocerotaceae</taxon>
        <taxon>Chaetoceros</taxon>
    </lineage>
</organism>
<dbReference type="InterPro" id="IPR007148">
    <property type="entry name" value="SSU_processome_Utp12"/>
</dbReference>
<evidence type="ECO:0000256" key="4">
    <source>
        <dbReference type="PROSITE-ProRule" id="PRU00221"/>
    </source>
</evidence>
<dbReference type="AlphaFoldDB" id="A0AAD3CJP7"/>
<dbReference type="SMART" id="SM00320">
    <property type="entry name" value="WD40"/>
    <property type="match status" value="10"/>
</dbReference>
<evidence type="ECO:0000313" key="8">
    <source>
        <dbReference type="Proteomes" id="UP001054902"/>
    </source>
</evidence>
<feature type="region of interest" description="Disordered" evidence="5">
    <location>
        <begin position="832"/>
        <end position="876"/>
    </location>
</feature>
<feature type="repeat" description="WD" evidence="4">
    <location>
        <begin position="740"/>
        <end position="772"/>
    </location>
</feature>
<gene>
    <name evidence="7" type="ORF">CTEN210_02590</name>
</gene>
<keyword evidence="8" id="KW-1185">Reference proteome</keyword>
<dbReference type="PROSITE" id="PS50082">
    <property type="entry name" value="WD_REPEATS_2"/>
    <property type="match status" value="5"/>
</dbReference>
<dbReference type="InterPro" id="IPR019775">
    <property type="entry name" value="WD40_repeat_CS"/>
</dbReference>
<evidence type="ECO:0000256" key="2">
    <source>
        <dbReference type="ARBA" id="ARBA00022737"/>
    </source>
</evidence>
<feature type="compositionally biased region" description="Basic and acidic residues" evidence="5">
    <location>
        <begin position="383"/>
        <end position="395"/>
    </location>
</feature>
<evidence type="ECO:0000259" key="6">
    <source>
        <dbReference type="Pfam" id="PF04003"/>
    </source>
</evidence>
<keyword evidence="2" id="KW-0677">Repeat</keyword>
<dbReference type="Pfam" id="PF04003">
    <property type="entry name" value="Utp12"/>
    <property type="match status" value="1"/>
</dbReference>
<feature type="compositionally biased region" description="Acidic residues" evidence="5">
    <location>
        <begin position="404"/>
        <end position="417"/>
    </location>
</feature>
<feature type="repeat" description="WD" evidence="4">
    <location>
        <begin position="782"/>
        <end position="814"/>
    </location>
</feature>
<dbReference type="InterPro" id="IPR051570">
    <property type="entry name" value="TBC1_cilium_biogenesis"/>
</dbReference>
<keyword evidence="1 4" id="KW-0853">WD repeat</keyword>
<feature type="region of interest" description="Disordered" evidence="5">
    <location>
        <begin position="898"/>
        <end position="923"/>
    </location>
</feature>
<protein>
    <submittedName>
        <fullName evidence="7">U3 small nucleolar RNA-associated protein 12</fullName>
    </submittedName>
</protein>
<dbReference type="Gene3D" id="2.130.10.10">
    <property type="entry name" value="YVTN repeat-like/Quinoprotein amine dehydrogenase"/>
    <property type="match status" value="3"/>
</dbReference>
<comment type="caution">
    <text evidence="7">The sequence shown here is derived from an EMBL/GenBank/DDBJ whole genome shotgun (WGS) entry which is preliminary data.</text>
</comment>
<feature type="compositionally biased region" description="Acidic residues" evidence="5">
    <location>
        <begin position="858"/>
        <end position="869"/>
    </location>
</feature>
<feature type="repeat" description="WD" evidence="4">
    <location>
        <begin position="698"/>
        <end position="739"/>
    </location>
</feature>
<dbReference type="GO" id="GO:0034388">
    <property type="term" value="C:Pwp2p-containing subcomplex of 90S preribosome"/>
    <property type="evidence" value="ECO:0007669"/>
    <property type="project" value="TreeGrafter"/>
</dbReference>
<feature type="compositionally biased region" description="Basic residues" evidence="5">
    <location>
        <begin position="373"/>
        <end position="382"/>
    </location>
</feature>
<dbReference type="PANTHER" id="PTHR19853:SF0">
    <property type="entry name" value="WD REPEAT-CONTAINING PROTEIN 3"/>
    <property type="match status" value="1"/>
</dbReference>
<dbReference type="InterPro" id="IPR020472">
    <property type="entry name" value="WD40_PAC1"/>
</dbReference>
<dbReference type="GO" id="GO:0030515">
    <property type="term" value="F:snoRNA binding"/>
    <property type="evidence" value="ECO:0007669"/>
    <property type="project" value="TreeGrafter"/>
</dbReference>
<dbReference type="SUPFAM" id="SSF50978">
    <property type="entry name" value="WD40 repeat-like"/>
    <property type="match status" value="2"/>
</dbReference>
<dbReference type="GO" id="GO:0032040">
    <property type="term" value="C:small-subunit processome"/>
    <property type="evidence" value="ECO:0007669"/>
    <property type="project" value="TreeGrafter"/>
</dbReference>
<dbReference type="CDD" id="cd00200">
    <property type="entry name" value="WD40"/>
    <property type="match status" value="1"/>
</dbReference>
<feature type="compositionally biased region" description="Basic and acidic residues" evidence="5">
    <location>
        <begin position="898"/>
        <end position="910"/>
    </location>
</feature>
<dbReference type="EMBL" id="BLLK01000022">
    <property type="protein sequence ID" value="GFH46116.1"/>
    <property type="molecule type" value="Genomic_DNA"/>
</dbReference>